<comment type="caution">
    <text evidence="4">The sequence shown here is derived from an EMBL/GenBank/DDBJ whole genome shotgun (WGS) entry which is preliminary data.</text>
</comment>
<dbReference type="InterPro" id="IPR013320">
    <property type="entry name" value="ConA-like_dom_sf"/>
</dbReference>
<evidence type="ECO:0000313" key="5">
    <source>
        <dbReference type="Proteomes" id="UP001303046"/>
    </source>
</evidence>
<dbReference type="PROSITE" id="PS50025">
    <property type="entry name" value="LAM_G_DOMAIN"/>
    <property type="match status" value="3"/>
</dbReference>
<dbReference type="PANTHER" id="PTHR15036:SF85">
    <property type="entry name" value="SP2353, ISOFORM A"/>
    <property type="match status" value="1"/>
</dbReference>
<dbReference type="Pfam" id="PF00054">
    <property type="entry name" value="Laminin_G_1"/>
    <property type="match status" value="1"/>
</dbReference>
<dbReference type="InterPro" id="IPR050372">
    <property type="entry name" value="Neurexin-related_CASP"/>
</dbReference>
<sequence length="778" mass="86349">MVETKFRLKLGILVWVLIRNVLDAELVYDMGPGSLLVVLLFLLVRVVNGIVFQGSCSDNTLLCEQLCVTLSPETYECGCWNDHVLLSNGISCKVVATEQDVTVTTTEPNAVTTRLKRDRTIWPKEKDTAPLSFTGNNYAEFPVPATSYLETNITLEFRTSEKRDAILFFAGQFNADDYISIAIIGPNIILRHDCGEGAIEDMYRGPFALNEWHSVTVWRKFCDRTEMKVDTRPLMVDLTEQFRFYKGISMDEGVFVGGAPPHIDAFESKVGTANGFHGCIRKLIINNDVLLDTENEVNTAVNLQDLEYCNPITQTQSAPLPKIREIDLSTGRLYKHAEINSGKAHAEPEITTTTKLATTTTSSAAVTKYQENSLNASIPVEDHLQLPALKVVEFLGSSFITIPAPADIVDYLDLRINFKPNTHSGLLFYWQDAGRYLAVFMERGYVNVQVTMGSDTAILRSESPVTLHQWHKAEVWRTGKGILMKIDRQSWVESQLLSVGIPLTQPGTLYIGGYEGALPHHLEALSGFHGCVKKIRLNGKSVLLRAGAGQHVRECGMDPCALAACPRACTSNNDDFVCLCEWPKYGRTCEQEANQLSAMHFSGHSYLEFKNEEHMNQITGDSLNMEINFKLSNSTGDDGLPKTQLLAFSGENGISGDFFRLLITQDREIQVMMNLGSGLVSLTHPSKLIISRWTRVEIVRKRRQVTLSVNDATPITTIAPGDSEQLNVYKGLFIGGMPPDSQHLDGFRGCIESIALGTVLLDHPKQATNAINIQDCDL</sequence>
<proteinExistence type="predicted"/>
<dbReference type="SUPFAM" id="SSF49899">
    <property type="entry name" value="Concanavalin A-like lectins/glucanases"/>
    <property type="match status" value="3"/>
</dbReference>
<comment type="caution">
    <text evidence="2">Lacks conserved residue(s) required for the propagation of feature annotation.</text>
</comment>
<accession>A0ABR1CHI7</accession>
<feature type="domain" description="Laminin G" evidence="3">
    <location>
        <begin position="389"/>
        <end position="560"/>
    </location>
</feature>
<dbReference type="Proteomes" id="UP001303046">
    <property type="component" value="Unassembled WGS sequence"/>
</dbReference>
<gene>
    <name evidence="4" type="primary">Necator_chrII.g7398</name>
    <name evidence="4" type="ORF">RB195_019605</name>
</gene>
<feature type="domain" description="Laminin G" evidence="3">
    <location>
        <begin position="596"/>
        <end position="776"/>
    </location>
</feature>
<dbReference type="PANTHER" id="PTHR15036">
    <property type="entry name" value="PIKACHURIN-LIKE PROTEIN"/>
    <property type="match status" value="1"/>
</dbReference>
<dbReference type="SMART" id="SM00282">
    <property type="entry name" value="LamG"/>
    <property type="match status" value="3"/>
</dbReference>
<protein>
    <recommendedName>
        <fullName evidence="3">Laminin G domain-containing protein</fullName>
    </recommendedName>
</protein>
<dbReference type="SUPFAM" id="SSF57196">
    <property type="entry name" value="EGF/Laminin"/>
    <property type="match status" value="1"/>
</dbReference>
<dbReference type="PROSITE" id="PS00022">
    <property type="entry name" value="EGF_1"/>
    <property type="match status" value="1"/>
</dbReference>
<reference evidence="4 5" key="1">
    <citation type="submission" date="2023-08" db="EMBL/GenBank/DDBJ databases">
        <title>A Necator americanus chromosomal reference genome.</title>
        <authorList>
            <person name="Ilik V."/>
            <person name="Petrzelkova K.J."/>
            <person name="Pardy F."/>
            <person name="Fuh T."/>
            <person name="Niatou-Singa F.S."/>
            <person name="Gouil Q."/>
            <person name="Baker L."/>
            <person name="Ritchie M.E."/>
            <person name="Jex A.R."/>
            <person name="Gazzola D."/>
            <person name="Li H."/>
            <person name="Toshio Fujiwara R."/>
            <person name="Zhan B."/>
            <person name="Aroian R.V."/>
            <person name="Pafco B."/>
            <person name="Schwarz E.M."/>
        </authorList>
    </citation>
    <scope>NUCLEOTIDE SEQUENCE [LARGE SCALE GENOMIC DNA]</scope>
    <source>
        <strain evidence="4 5">Aroian</strain>
        <tissue evidence="4">Whole animal</tissue>
    </source>
</reference>
<dbReference type="CDD" id="cd00110">
    <property type="entry name" value="LamG"/>
    <property type="match status" value="3"/>
</dbReference>
<organism evidence="4 5">
    <name type="scientific">Necator americanus</name>
    <name type="common">Human hookworm</name>
    <dbReference type="NCBI Taxonomy" id="51031"/>
    <lineage>
        <taxon>Eukaryota</taxon>
        <taxon>Metazoa</taxon>
        <taxon>Ecdysozoa</taxon>
        <taxon>Nematoda</taxon>
        <taxon>Chromadorea</taxon>
        <taxon>Rhabditida</taxon>
        <taxon>Rhabditina</taxon>
        <taxon>Rhabditomorpha</taxon>
        <taxon>Strongyloidea</taxon>
        <taxon>Ancylostomatidae</taxon>
        <taxon>Bunostominae</taxon>
        <taxon>Necator</taxon>
    </lineage>
</organism>
<feature type="domain" description="Laminin G" evidence="3">
    <location>
        <begin position="128"/>
        <end position="309"/>
    </location>
</feature>
<keyword evidence="1" id="KW-1015">Disulfide bond</keyword>
<dbReference type="Pfam" id="PF02210">
    <property type="entry name" value="Laminin_G_2"/>
    <property type="match status" value="2"/>
</dbReference>
<dbReference type="Gene3D" id="2.60.120.200">
    <property type="match status" value="3"/>
</dbReference>
<evidence type="ECO:0000313" key="4">
    <source>
        <dbReference type="EMBL" id="KAK6737013.1"/>
    </source>
</evidence>
<evidence type="ECO:0000259" key="3">
    <source>
        <dbReference type="PROSITE" id="PS50025"/>
    </source>
</evidence>
<name>A0ABR1CHI7_NECAM</name>
<evidence type="ECO:0000256" key="2">
    <source>
        <dbReference type="PROSITE-ProRule" id="PRU00122"/>
    </source>
</evidence>
<dbReference type="InterPro" id="IPR001791">
    <property type="entry name" value="Laminin_G"/>
</dbReference>
<dbReference type="EMBL" id="JAVFWL010000002">
    <property type="protein sequence ID" value="KAK6737013.1"/>
    <property type="molecule type" value="Genomic_DNA"/>
</dbReference>
<dbReference type="InterPro" id="IPR000742">
    <property type="entry name" value="EGF"/>
</dbReference>
<keyword evidence="5" id="KW-1185">Reference proteome</keyword>
<evidence type="ECO:0000256" key="1">
    <source>
        <dbReference type="ARBA" id="ARBA00023157"/>
    </source>
</evidence>
<dbReference type="Gene3D" id="2.10.25.10">
    <property type="entry name" value="Laminin"/>
    <property type="match status" value="1"/>
</dbReference>